<keyword evidence="1" id="KW-0472">Membrane</keyword>
<organism evidence="2 3">
    <name type="scientific">Candidatus Iainarchaeum sp</name>
    <dbReference type="NCBI Taxonomy" id="3101447"/>
    <lineage>
        <taxon>Archaea</taxon>
        <taxon>Candidatus Iainarchaeota</taxon>
        <taxon>Candidatus Iainarchaeia</taxon>
        <taxon>Candidatus Iainarchaeales</taxon>
        <taxon>Candidatus Iainarchaeaceae</taxon>
        <taxon>Candidatus Iainarchaeum</taxon>
    </lineage>
</organism>
<name>A0A7J4IX02_9ARCH</name>
<reference evidence="3" key="1">
    <citation type="journal article" date="2020" name="bioRxiv">
        <title>A rank-normalized archaeal taxonomy based on genome phylogeny resolves widespread incomplete and uneven classifications.</title>
        <authorList>
            <person name="Rinke C."/>
            <person name="Chuvochina M."/>
            <person name="Mussig A.J."/>
            <person name="Chaumeil P.-A."/>
            <person name="Waite D.W."/>
            <person name="Whitman W.B."/>
            <person name="Parks D.H."/>
            <person name="Hugenholtz P."/>
        </authorList>
    </citation>
    <scope>NUCLEOTIDE SEQUENCE [LARGE SCALE GENOMIC DNA]</scope>
</reference>
<evidence type="ECO:0000313" key="3">
    <source>
        <dbReference type="Proteomes" id="UP000565078"/>
    </source>
</evidence>
<evidence type="ECO:0000256" key="1">
    <source>
        <dbReference type="SAM" id="Phobius"/>
    </source>
</evidence>
<dbReference type="AlphaFoldDB" id="A0A7J4IX02"/>
<dbReference type="Proteomes" id="UP000565078">
    <property type="component" value="Unassembled WGS sequence"/>
</dbReference>
<proteinExistence type="predicted"/>
<sequence length="48" mass="5246">MNPDFVIIGGRLLFIALVCLIYSTLGVARHEAVLAAVGYCRQVQCDVH</sequence>
<protein>
    <submittedName>
        <fullName evidence="2">Uncharacterized protein</fullName>
    </submittedName>
</protein>
<keyword evidence="1" id="KW-1133">Transmembrane helix</keyword>
<accession>A0A7J4IX02</accession>
<comment type="caution">
    <text evidence="2">The sequence shown here is derived from an EMBL/GenBank/DDBJ whole genome shotgun (WGS) entry which is preliminary data.</text>
</comment>
<feature type="transmembrane region" description="Helical" evidence="1">
    <location>
        <begin position="6"/>
        <end position="25"/>
    </location>
</feature>
<gene>
    <name evidence="2" type="ORF">HA254_04745</name>
</gene>
<keyword evidence="1" id="KW-0812">Transmembrane</keyword>
<dbReference type="EMBL" id="DUGC01000073">
    <property type="protein sequence ID" value="HIH09948.1"/>
    <property type="molecule type" value="Genomic_DNA"/>
</dbReference>
<evidence type="ECO:0000313" key="2">
    <source>
        <dbReference type="EMBL" id="HIH09948.1"/>
    </source>
</evidence>